<reference evidence="1 2" key="1">
    <citation type="journal article" date="2019" name="BMC Genomics">
        <title>New insights from Opisthorchis felineus genome: update on genomics of the epidemiologically important liver flukes.</title>
        <authorList>
            <person name="Ershov N.I."/>
            <person name="Mordvinov V.A."/>
            <person name="Prokhortchouk E.B."/>
            <person name="Pakharukova M.Y."/>
            <person name="Gunbin K.V."/>
            <person name="Ustyantsev K."/>
            <person name="Genaev M.A."/>
            <person name="Blinov A.G."/>
            <person name="Mazur A."/>
            <person name="Boulygina E."/>
            <person name="Tsygankova S."/>
            <person name="Khrameeva E."/>
            <person name="Chekanov N."/>
            <person name="Fan G."/>
            <person name="Xiao A."/>
            <person name="Zhang H."/>
            <person name="Xu X."/>
            <person name="Yang H."/>
            <person name="Solovyev V."/>
            <person name="Lee S.M."/>
            <person name="Liu X."/>
            <person name="Afonnikov D.A."/>
            <person name="Skryabin K.G."/>
        </authorList>
    </citation>
    <scope>NUCLEOTIDE SEQUENCE [LARGE SCALE GENOMIC DNA]</scope>
    <source>
        <strain evidence="1">AK-0245</strain>
        <tissue evidence="1">Whole organism</tissue>
    </source>
</reference>
<dbReference type="AlphaFoldDB" id="A0A4S2L0L6"/>
<dbReference type="Proteomes" id="UP000308267">
    <property type="component" value="Unassembled WGS sequence"/>
</dbReference>
<name>A0A4S2L0L6_OPIFE</name>
<sequence length="173" mass="19447">MFSDASETGYGVAAYARFVSNAGRATFPLIFGKSRVAPLKTVTVPRLERAAAAFAASVYELLIEGLPDFFSAVTPWTDSQTVLHYSSNHSARFCTFLDNRLDLIQEYSLHSEWKQVKSAQNPAVLASRCNKKVDDSNRWMYGPEFINEPEIPVIFDIRFDTRYRGAENDSSNC</sequence>
<evidence type="ECO:0000313" key="2">
    <source>
        <dbReference type="Proteomes" id="UP000308267"/>
    </source>
</evidence>
<dbReference type="PANTHER" id="PTHR47331">
    <property type="entry name" value="PHD-TYPE DOMAIN-CONTAINING PROTEIN"/>
    <property type="match status" value="1"/>
</dbReference>
<evidence type="ECO:0008006" key="3">
    <source>
        <dbReference type="Google" id="ProtNLM"/>
    </source>
</evidence>
<dbReference type="EMBL" id="SJOL01009693">
    <property type="protein sequence ID" value="TGZ56262.1"/>
    <property type="molecule type" value="Genomic_DNA"/>
</dbReference>
<evidence type="ECO:0000313" key="1">
    <source>
        <dbReference type="EMBL" id="TGZ56262.1"/>
    </source>
</evidence>
<protein>
    <recommendedName>
        <fullName evidence="3">Reverse transcriptase/retrotransposon-derived protein RNase H-like domain-containing protein</fullName>
    </recommendedName>
</protein>
<keyword evidence="2" id="KW-1185">Reference proteome</keyword>
<comment type="caution">
    <text evidence="1">The sequence shown here is derived from an EMBL/GenBank/DDBJ whole genome shotgun (WGS) entry which is preliminary data.</text>
</comment>
<organism evidence="1 2">
    <name type="scientific">Opisthorchis felineus</name>
    <dbReference type="NCBI Taxonomy" id="147828"/>
    <lineage>
        <taxon>Eukaryota</taxon>
        <taxon>Metazoa</taxon>
        <taxon>Spiralia</taxon>
        <taxon>Lophotrochozoa</taxon>
        <taxon>Platyhelminthes</taxon>
        <taxon>Trematoda</taxon>
        <taxon>Digenea</taxon>
        <taxon>Opisthorchiida</taxon>
        <taxon>Opisthorchiata</taxon>
        <taxon>Opisthorchiidae</taxon>
        <taxon>Opisthorchis</taxon>
    </lineage>
</organism>
<dbReference type="OrthoDB" id="10067762at2759"/>
<gene>
    <name evidence="1" type="ORF">CRM22_010188</name>
</gene>
<proteinExistence type="predicted"/>
<dbReference type="PANTHER" id="PTHR47331:SF1">
    <property type="entry name" value="GAG-LIKE PROTEIN"/>
    <property type="match status" value="1"/>
</dbReference>
<dbReference type="Pfam" id="PF05380">
    <property type="entry name" value="Peptidase_A17"/>
    <property type="match status" value="1"/>
</dbReference>
<dbReference type="InterPro" id="IPR008042">
    <property type="entry name" value="Retrotrans_Pao"/>
</dbReference>
<dbReference type="STRING" id="147828.A0A4S2L0L6"/>
<accession>A0A4S2L0L6</accession>